<evidence type="ECO:0000313" key="1">
    <source>
        <dbReference type="EMBL" id="ATQ56633.1"/>
    </source>
</evidence>
<evidence type="ECO:0000313" key="2">
    <source>
        <dbReference type="Proteomes" id="UP000229314"/>
    </source>
</evidence>
<sequence>MIIPPTYPVLEALVGDHFNEGIYRLEKLCKAFVASNPGWDEILKTSDKRLFHYRVVALARWVSRAQNQSNRLIQLQNRACKWWIYKSGVECPSHSALDGIAVPSEHPFWLTHSPPNAWYCDCQVYGADTPAGIRRLGGTLDKELPATWSEIDPSTGHISYLEPGFARQGHPDFKTCLGALVRGVADQ</sequence>
<dbReference type="EMBL" id="CP024422">
    <property type="protein sequence ID" value="ATQ56633.1"/>
    <property type="molecule type" value="Genomic_DNA"/>
</dbReference>
<reference evidence="1 2" key="1">
    <citation type="submission" date="2017-10" db="EMBL/GenBank/DDBJ databases">
        <title>Complete genome sequence of Paracoccus yeei TT13 isolated from human skin.</title>
        <authorList>
            <person name="Lee K."/>
            <person name="Lim J.Y."/>
            <person name="Hwang I."/>
        </authorList>
    </citation>
    <scope>NUCLEOTIDE SEQUENCE [LARGE SCALE GENOMIC DNA]</scope>
    <source>
        <strain evidence="1 2">TT13</strain>
    </source>
</reference>
<gene>
    <name evidence="1" type="ORF">PYTT13_13080</name>
</gene>
<protein>
    <submittedName>
        <fullName evidence="1">Uncharacterized protein</fullName>
    </submittedName>
</protein>
<accession>A0A2D2C293</accession>
<dbReference type="AlphaFoldDB" id="A0A2D2C293"/>
<proteinExistence type="predicted"/>
<organism evidence="1 2">
    <name type="scientific">Paracoccus yeei</name>
    <dbReference type="NCBI Taxonomy" id="147645"/>
    <lineage>
        <taxon>Bacteria</taxon>
        <taxon>Pseudomonadati</taxon>
        <taxon>Pseudomonadota</taxon>
        <taxon>Alphaproteobacteria</taxon>
        <taxon>Rhodobacterales</taxon>
        <taxon>Paracoccaceae</taxon>
        <taxon>Paracoccus</taxon>
    </lineage>
</organism>
<dbReference type="RefSeq" id="WP_099649406.1">
    <property type="nucleotide sequence ID" value="NZ_CAJGAB010000039.1"/>
</dbReference>
<name>A0A2D2C293_9RHOB</name>
<dbReference type="GeneID" id="78898584"/>
<dbReference type="Proteomes" id="UP000229314">
    <property type="component" value="Chromosome"/>
</dbReference>